<proteinExistence type="predicted"/>
<dbReference type="PANTHER" id="PTHR43557">
    <property type="entry name" value="APOPTOSIS-INDUCING FACTOR 1"/>
    <property type="match status" value="1"/>
</dbReference>
<dbReference type="InterPro" id="IPR036188">
    <property type="entry name" value="FAD/NAD-bd_sf"/>
</dbReference>
<dbReference type="Pfam" id="PF07992">
    <property type="entry name" value="Pyr_redox_2"/>
    <property type="match status" value="1"/>
</dbReference>
<dbReference type="PRINTS" id="PR00411">
    <property type="entry name" value="PNDRDTASEI"/>
</dbReference>
<keyword evidence="9" id="KW-1185">Reference proteome</keyword>
<dbReference type="AlphaFoldDB" id="A0A7W6BII8"/>
<evidence type="ECO:0000313" key="9">
    <source>
        <dbReference type="Proteomes" id="UP000571950"/>
    </source>
</evidence>
<evidence type="ECO:0000256" key="1">
    <source>
        <dbReference type="ARBA" id="ARBA00001974"/>
    </source>
</evidence>
<sequence length="409" mass="42904">MEDIHSVIIVGAGQAGGRAAKAVRAAGYSGRVVLIGEEEHLPYERPALSKAVLLDPAAQAPSVLTGADCAALDLDMRAGRAVAAIDRAAREVVLADGERLGWDRLLLATGSRVRPLAIDGVPPQSIMTLRTLDDARLLRERLAAGSDIAVVGGGFIGLEVAASAAKLGCRVTVVEAADRLLPRLGCPEASAMVLAHHRRAGIDIRLATTVKHGDGQALELSDGSSVPATVIVAGIGVSPDTALAEAAGLECDDGIIVDEYGRTSDPAIFAAGDVTRHRHPLLCRHIRLESWQNANVQAEAAGRSMVGVPTVSAEIPWLWSDQGDLNLQVAGAPERVDTVVMRGDPDGEGGITLFQFQDGQLVGGVTVNRGKDMPMIRRMLALPTLQLDPQALADPDTPLRRLLPARETA</sequence>
<comment type="cofactor">
    <cofactor evidence="1">
        <name>FAD</name>
        <dbReference type="ChEBI" id="CHEBI:57692"/>
    </cofactor>
</comment>
<reference evidence="8 9" key="1">
    <citation type="submission" date="2020-08" db="EMBL/GenBank/DDBJ databases">
        <title>Genomic Encyclopedia of Type Strains, Phase IV (KMG-IV): sequencing the most valuable type-strain genomes for metagenomic binning, comparative biology and taxonomic classification.</title>
        <authorList>
            <person name="Goeker M."/>
        </authorList>
    </citation>
    <scope>NUCLEOTIDE SEQUENCE [LARGE SCALE GENOMIC DNA]</scope>
    <source>
        <strain evidence="8 9">DSM 26189</strain>
    </source>
</reference>
<evidence type="ECO:0000256" key="5">
    <source>
        <dbReference type="SAM" id="MobiDB-lite"/>
    </source>
</evidence>
<keyword evidence="3" id="KW-0274">FAD</keyword>
<dbReference type="InterPro" id="IPR050446">
    <property type="entry name" value="FAD-oxidoreductase/Apoptosis"/>
</dbReference>
<feature type="domain" description="Reductase C-terminal" evidence="7">
    <location>
        <begin position="317"/>
        <end position="403"/>
    </location>
</feature>
<dbReference type="GO" id="GO:0016651">
    <property type="term" value="F:oxidoreductase activity, acting on NAD(P)H"/>
    <property type="evidence" value="ECO:0007669"/>
    <property type="project" value="TreeGrafter"/>
</dbReference>
<organism evidence="8 9">
    <name type="scientific">Sphingobium jiangsuense</name>
    <dbReference type="NCBI Taxonomy" id="870476"/>
    <lineage>
        <taxon>Bacteria</taxon>
        <taxon>Pseudomonadati</taxon>
        <taxon>Pseudomonadota</taxon>
        <taxon>Alphaproteobacteria</taxon>
        <taxon>Sphingomonadales</taxon>
        <taxon>Sphingomonadaceae</taxon>
        <taxon>Sphingobium</taxon>
    </lineage>
</organism>
<accession>A0A7W6BII8</accession>
<evidence type="ECO:0000259" key="7">
    <source>
        <dbReference type="Pfam" id="PF14759"/>
    </source>
</evidence>
<feature type="domain" description="FAD/NAD(P)-binding" evidence="6">
    <location>
        <begin position="6"/>
        <end position="297"/>
    </location>
</feature>
<dbReference type="Gene3D" id="3.30.390.30">
    <property type="match status" value="1"/>
</dbReference>
<dbReference type="InterPro" id="IPR016156">
    <property type="entry name" value="FAD/NAD-linked_Rdtase_dimer_sf"/>
</dbReference>
<dbReference type="SUPFAM" id="SSF55424">
    <property type="entry name" value="FAD/NAD-linked reductases, dimerisation (C-terminal) domain"/>
    <property type="match status" value="1"/>
</dbReference>
<dbReference type="InterPro" id="IPR028202">
    <property type="entry name" value="Reductase_C"/>
</dbReference>
<dbReference type="Pfam" id="PF14759">
    <property type="entry name" value="Reductase_C"/>
    <property type="match status" value="1"/>
</dbReference>
<dbReference type="PRINTS" id="PR00368">
    <property type="entry name" value="FADPNR"/>
</dbReference>
<gene>
    <name evidence="8" type="ORF">GGR43_001401</name>
</gene>
<dbReference type="SUPFAM" id="SSF51905">
    <property type="entry name" value="FAD/NAD(P)-binding domain"/>
    <property type="match status" value="2"/>
</dbReference>
<name>A0A7W6BII8_9SPHN</name>
<dbReference type="Gene3D" id="3.50.50.60">
    <property type="entry name" value="FAD/NAD(P)-binding domain"/>
    <property type="match status" value="2"/>
</dbReference>
<keyword evidence="2" id="KW-0285">Flavoprotein</keyword>
<dbReference type="Proteomes" id="UP000571950">
    <property type="component" value="Unassembled WGS sequence"/>
</dbReference>
<dbReference type="EMBL" id="JACIDT010000004">
    <property type="protein sequence ID" value="MBB3925686.1"/>
    <property type="molecule type" value="Genomic_DNA"/>
</dbReference>
<evidence type="ECO:0000256" key="4">
    <source>
        <dbReference type="ARBA" id="ARBA00023002"/>
    </source>
</evidence>
<keyword evidence="4" id="KW-0560">Oxidoreductase</keyword>
<feature type="region of interest" description="Disordered" evidence="5">
    <location>
        <begin position="390"/>
        <end position="409"/>
    </location>
</feature>
<dbReference type="InterPro" id="IPR023753">
    <property type="entry name" value="FAD/NAD-binding_dom"/>
</dbReference>
<evidence type="ECO:0000256" key="3">
    <source>
        <dbReference type="ARBA" id="ARBA00022827"/>
    </source>
</evidence>
<dbReference type="PANTHER" id="PTHR43557:SF2">
    <property type="entry name" value="RIESKE DOMAIN-CONTAINING PROTEIN-RELATED"/>
    <property type="match status" value="1"/>
</dbReference>
<evidence type="ECO:0000313" key="8">
    <source>
        <dbReference type="EMBL" id="MBB3925686.1"/>
    </source>
</evidence>
<evidence type="ECO:0000259" key="6">
    <source>
        <dbReference type="Pfam" id="PF07992"/>
    </source>
</evidence>
<dbReference type="RefSeq" id="WP_188071248.1">
    <property type="nucleotide sequence ID" value="NZ_BSPS01000025.1"/>
</dbReference>
<protein>
    <submittedName>
        <fullName evidence="8">NADPH-dependent 2,4-dienoyl-CoA reductase/sulfur reductase-like enzyme</fullName>
    </submittedName>
</protein>
<evidence type="ECO:0000256" key="2">
    <source>
        <dbReference type="ARBA" id="ARBA00022630"/>
    </source>
</evidence>
<dbReference type="GO" id="GO:0005737">
    <property type="term" value="C:cytoplasm"/>
    <property type="evidence" value="ECO:0007669"/>
    <property type="project" value="TreeGrafter"/>
</dbReference>
<comment type="caution">
    <text evidence="8">The sequence shown here is derived from an EMBL/GenBank/DDBJ whole genome shotgun (WGS) entry which is preliminary data.</text>
</comment>